<reference evidence="1 2" key="1">
    <citation type="submission" date="2024-01" db="EMBL/GenBank/DDBJ databases">
        <title>Description of Streptococcus dentalis sp. nov., Streptococcus gingivalis sp. nov., Streptococcus lingualis sp. nov. isolated from human oral cavity.</title>
        <authorList>
            <person name="Choi Y.S."/>
            <person name="Goo B.J."/>
            <person name="Bae J.W."/>
        </authorList>
    </citation>
    <scope>NUCLEOTIDE SEQUENCE [LARGE SCALE GENOMIC DNA]</scope>
    <source>
        <strain evidence="1 2">S2</strain>
    </source>
</reference>
<dbReference type="Proteomes" id="UP001308656">
    <property type="component" value="Unassembled WGS sequence"/>
</dbReference>
<evidence type="ECO:0000313" key="1">
    <source>
        <dbReference type="EMBL" id="MEB3520102.1"/>
    </source>
</evidence>
<sequence>MSASQNTINLQNEITAIDTKITALNNASSKIDGVKVKVKTTKDDMSSLHIAGQKYDEEYEDEQNGIKACKKKITSKKSSVKEIIDEQIGVLQTYRMIVSAELLASKAADKLREEYEKLKGGK</sequence>
<evidence type="ECO:0000313" key="2">
    <source>
        <dbReference type="Proteomes" id="UP001308656"/>
    </source>
</evidence>
<protein>
    <recommendedName>
        <fullName evidence="3">DUF5082 domain-containing protein</fullName>
    </recommendedName>
</protein>
<keyword evidence="2" id="KW-1185">Reference proteome</keyword>
<name>A0ABU6B8C9_9STRE</name>
<comment type="caution">
    <text evidence="1">The sequence shown here is derived from an EMBL/GenBank/DDBJ whole genome shotgun (WGS) entry which is preliminary data.</text>
</comment>
<proteinExistence type="predicted"/>
<accession>A0ABU6B8C9</accession>
<organism evidence="1 2">
    <name type="scientific">Streptococcus gingivalis</name>
    <dbReference type="NCBI Taxonomy" id="3111861"/>
    <lineage>
        <taxon>Bacteria</taxon>
        <taxon>Bacillati</taxon>
        <taxon>Bacillota</taxon>
        <taxon>Bacilli</taxon>
        <taxon>Lactobacillales</taxon>
        <taxon>Streptococcaceae</taxon>
        <taxon>Streptococcus</taxon>
    </lineage>
</organism>
<dbReference type="RefSeq" id="WP_272107064.1">
    <property type="nucleotide sequence ID" value="NZ_JAYKTO010000001.1"/>
</dbReference>
<gene>
    <name evidence="1" type="ORF">SM122_05805</name>
</gene>
<dbReference type="EMBL" id="JAYKTO010000001">
    <property type="protein sequence ID" value="MEB3520102.1"/>
    <property type="molecule type" value="Genomic_DNA"/>
</dbReference>
<evidence type="ECO:0008006" key="3">
    <source>
        <dbReference type="Google" id="ProtNLM"/>
    </source>
</evidence>